<organism evidence="1 2">
    <name type="scientific">Xanthomonas perforans</name>
    <dbReference type="NCBI Taxonomy" id="442694"/>
    <lineage>
        <taxon>Bacteria</taxon>
        <taxon>Pseudomonadati</taxon>
        <taxon>Pseudomonadota</taxon>
        <taxon>Gammaproteobacteria</taxon>
        <taxon>Lysobacterales</taxon>
        <taxon>Lysobacteraceae</taxon>
        <taxon>Xanthomonas</taxon>
    </lineage>
</organism>
<evidence type="ECO:0000313" key="1">
    <source>
        <dbReference type="EMBL" id="RXD52195.1"/>
    </source>
</evidence>
<name>A0AAQ0YN02_XANPE</name>
<protein>
    <submittedName>
        <fullName evidence="1">Uncharacterized protein</fullName>
    </submittedName>
</protein>
<evidence type="ECO:0000313" key="2">
    <source>
        <dbReference type="Proteomes" id="UP000289372"/>
    </source>
</evidence>
<accession>A0AAQ0YN02</accession>
<proteinExistence type="predicted"/>
<dbReference type="EMBL" id="PUUL01000090">
    <property type="protein sequence ID" value="RXD52195.1"/>
    <property type="molecule type" value="Genomic_DNA"/>
</dbReference>
<dbReference type="Proteomes" id="UP000289372">
    <property type="component" value="Unassembled WGS sequence"/>
</dbReference>
<reference evidence="1 2" key="1">
    <citation type="submission" date="2018-02" db="EMBL/GenBank/DDBJ databases">
        <title>Characterization of Xanthomonas diversity in transplant houses and field plants.</title>
        <authorList>
            <person name="Abrahamian P."/>
            <person name="Timilsina S."/>
            <person name="Minsavage G.V."/>
            <person name="Goss E.M."/>
            <person name="Jones J.B."/>
            <person name="Vallad G.E."/>
        </authorList>
    </citation>
    <scope>NUCLEOTIDE SEQUENCE [LARGE SCALE GENOMIC DNA]</scope>
    <source>
        <strain evidence="1 2">GEV2132</strain>
    </source>
</reference>
<sequence length="66" mass="7160">MLEVGLAKFSRSTPTQGFDKHAVIVNELDGTAVCVDHQVLRLNVAMSNLLCFQIRGKSCKSLAKLG</sequence>
<comment type="caution">
    <text evidence="1">The sequence shown here is derived from an EMBL/GenBank/DDBJ whole genome shotgun (WGS) entry which is preliminary data.</text>
</comment>
<gene>
    <name evidence="1" type="ORF">DB769_15460</name>
</gene>
<dbReference type="AlphaFoldDB" id="A0AAQ0YN02"/>